<dbReference type="RefSeq" id="WP_149459364.1">
    <property type="nucleotide sequence ID" value="NZ_SCWC02000005.1"/>
</dbReference>
<dbReference type="EMBL" id="SCWC02000005">
    <property type="protein sequence ID" value="KAA1039106.1"/>
    <property type="molecule type" value="Genomic_DNA"/>
</dbReference>
<name>A0ABQ6R7M7_9STAP</name>
<dbReference type="InterPro" id="IPR054221">
    <property type="entry name" value="DUF6941"/>
</dbReference>
<reference evidence="1 2" key="1">
    <citation type="submission" date="2019-09" db="EMBL/GenBank/DDBJ databases">
        <authorList>
            <person name="Mazhar S."/>
            <person name="Altermann E."/>
            <person name="Hill C."/>
            <person name="Mcauliffe O."/>
        </authorList>
    </citation>
    <scope>NUCLEOTIDE SEQUENCE [LARGE SCALE GENOMIC DNA]</scope>
    <source>
        <strain evidence="1 2">ATCC 51831</strain>
    </source>
</reference>
<keyword evidence="2" id="KW-1185">Reference proteome</keyword>
<evidence type="ECO:0000313" key="2">
    <source>
        <dbReference type="Proteomes" id="UP000295735"/>
    </source>
</evidence>
<organism evidence="1 2">
    <name type="scientific">Macrococcus equipercicus</name>
    <dbReference type="NCBI Taxonomy" id="69967"/>
    <lineage>
        <taxon>Bacteria</taxon>
        <taxon>Bacillati</taxon>
        <taxon>Bacillota</taxon>
        <taxon>Bacilli</taxon>
        <taxon>Bacillales</taxon>
        <taxon>Staphylococcaceae</taxon>
        <taxon>Macrococcus</taxon>
    </lineage>
</organism>
<sequence>MARVAWGAVAKGAINGSNGSIALNEPFTTIQLKNLPNNYSFQLAFGLIELEHKRHELNIEIGHECTKDIISSGSISFDLEPEDANKPVLGDMYSTIFLSNIEFKEAGIHYISLKIADSELKILLHVEKVES</sequence>
<proteinExistence type="predicted"/>
<comment type="caution">
    <text evidence="1">The sequence shown here is derived from an EMBL/GenBank/DDBJ whole genome shotgun (WGS) entry which is preliminary data.</text>
</comment>
<dbReference type="Pfam" id="PF22091">
    <property type="entry name" value="DUF6941"/>
    <property type="match status" value="1"/>
</dbReference>
<gene>
    <name evidence="1" type="ORF">ERX35_007780</name>
</gene>
<dbReference type="Proteomes" id="UP000295735">
    <property type="component" value="Unassembled WGS sequence"/>
</dbReference>
<protein>
    <submittedName>
        <fullName evidence="1">Uncharacterized protein</fullName>
    </submittedName>
</protein>
<accession>A0ABQ6R7M7</accession>
<evidence type="ECO:0000313" key="1">
    <source>
        <dbReference type="EMBL" id="KAA1039106.1"/>
    </source>
</evidence>